<dbReference type="AlphaFoldDB" id="A0AAV5R3A3"/>
<protein>
    <submittedName>
        <fullName evidence="2">Uncharacterized protein</fullName>
    </submittedName>
</protein>
<sequence>MTSLDPVPSCFARRVSFDNYKPSTASAPVEPPNGYFFPTSTSTTNTSTTNTTNTSNTATPRNSKGHSDNPSTLPTHSILKKPLLANSVNKGVNLITDSDNIRDDRKNLNTATPLSNDTLNDSLLSGVRNSFLNSSLTSLNINDNNNNNNNNNNGPQFTSNASKSSNTFNNNIRKKSYSEMSDSELLALDSQFNIRSIDFQKSYGFNVTSRLSNNPLSNCDKDLLDSNNINTNSFKNLVNISMLKDYPTKPIITKNSICINFKHSNLSNNDINNKFYLILLSNRSSSLSCFNYYIKNILSKGDTIVICCSLSTSILGNEINDSVNNFIDSFVGLILSHLESNNVPININFEFFKSFNYLNEVLNLYQPSLIIIGENIEKTKSTATFTPNKKLLSVVYVGNDYASGAAFKSSKKNNNNINNTSNTNVSTSLHTNSKINHEPTINFKLPFHENTTSTNNNTIPSIKIEKSPNFNPVKKSASVSTDSLNLDYSEKLSKVKTNDTAISSLFENLNETTLQDLNISNPTSNSTSNKSSFSYDNNNNYLPSTTARRKSMLDVLNNDKPTNLSRTNSNISSTDDYGVIDSDDDDTTTTPLKNNYTLSKKKSNTSGTSTDPYSVHQKEKQELFEKYNRRLSAVNVKASKSKDANTKDTIDNDNKQQQHIVDNVNEPSKTKKLFKKLFR</sequence>
<accession>A0AAV5R3A3</accession>
<proteinExistence type="predicted"/>
<organism evidence="2 3">
    <name type="scientific">Pichia kluyveri</name>
    <name type="common">Yeast</name>
    <dbReference type="NCBI Taxonomy" id="36015"/>
    <lineage>
        <taxon>Eukaryota</taxon>
        <taxon>Fungi</taxon>
        <taxon>Dikarya</taxon>
        <taxon>Ascomycota</taxon>
        <taxon>Saccharomycotina</taxon>
        <taxon>Pichiomycetes</taxon>
        <taxon>Pichiales</taxon>
        <taxon>Pichiaceae</taxon>
        <taxon>Pichia</taxon>
    </lineage>
</organism>
<feature type="region of interest" description="Disordered" evidence="1">
    <location>
        <begin position="448"/>
        <end position="481"/>
    </location>
</feature>
<dbReference type="EMBL" id="BTGB01000003">
    <property type="protein sequence ID" value="GMM46029.1"/>
    <property type="molecule type" value="Genomic_DNA"/>
</dbReference>
<reference evidence="2 3" key="1">
    <citation type="journal article" date="2023" name="Elife">
        <title>Identification of key yeast species and microbe-microbe interactions impacting larval growth of Drosophila in the wild.</title>
        <authorList>
            <person name="Mure A."/>
            <person name="Sugiura Y."/>
            <person name="Maeda R."/>
            <person name="Honda K."/>
            <person name="Sakurai N."/>
            <person name="Takahashi Y."/>
            <person name="Watada M."/>
            <person name="Katoh T."/>
            <person name="Gotoh A."/>
            <person name="Gotoh Y."/>
            <person name="Taniguchi I."/>
            <person name="Nakamura K."/>
            <person name="Hayashi T."/>
            <person name="Katayama T."/>
            <person name="Uemura T."/>
            <person name="Hattori Y."/>
        </authorList>
    </citation>
    <scope>NUCLEOTIDE SEQUENCE [LARGE SCALE GENOMIC DNA]</scope>
    <source>
        <strain evidence="2 3">PK-24</strain>
    </source>
</reference>
<feature type="region of interest" description="Disordered" evidence="1">
    <location>
        <begin position="21"/>
        <end position="76"/>
    </location>
</feature>
<feature type="compositionally biased region" description="Polar residues" evidence="1">
    <location>
        <begin position="58"/>
        <end position="75"/>
    </location>
</feature>
<evidence type="ECO:0000313" key="2">
    <source>
        <dbReference type="EMBL" id="GMM46029.1"/>
    </source>
</evidence>
<name>A0AAV5R3A3_PICKL</name>
<dbReference type="Proteomes" id="UP001378960">
    <property type="component" value="Unassembled WGS sequence"/>
</dbReference>
<feature type="compositionally biased region" description="Basic and acidic residues" evidence="1">
    <location>
        <begin position="640"/>
        <end position="656"/>
    </location>
</feature>
<feature type="compositionally biased region" description="Low complexity" evidence="1">
    <location>
        <begin position="142"/>
        <end position="153"/>
    </location>
</feature>
<feature type="compositionally biased region" description="Low complexity" evidence="1">
    <location>
        <begin position="39"/>
        <end position="57"/>
    </location>
</feature>
<feature type="region of interest" description="Disordered" evidence="1">
    <location>
        <begin position="556"/>
        <end position="615"/>
    </location>
</feature>
<gene>
    <name evidence="2" type="ORF">DAPK24_026040</name>
</gene>
<evidence type="ECO:0000256" key="1">
    <source>
        <dbReference type="SAM" id="MobiDB-lite"/>
    </source>
</evidence>
<feature type="compositionally biased region" description="Polar residues" evidence="1">
    <location>
        <begin position="154"/>
        <end position="169"/>
    </location>
</feature>
<feature type="region of interest" description="Disordered" evidence="1">
    <location>
        <begin position="636"/>
        <end position="656"/>
    </location>
</feature>
<feature type="region of interest" description="Disordered" evidence="1">
    <location>
        <begin position="517"/>
        <end position="544"/>
    </location>
</feature>
<comment type="caution">
    <text evidence="2">The sequence shown here is derived from an EMBL/GenBank/DDBJ whole genome shotgun (WGS) entry which is preliminary data.</text>
</comment>
<evidence type="ECO:0000313" key="3">
    <source>
        <dbReference type="Proteomes" id="UP001378960"/>
    </source>
</evidence>
<feature type="region of interest" description="Disordered" evidence="1">
    <location>
        <begin position="142"/>
        <end position="169"/>
    </location>
</feature>
<keyword evidence="3" id="KW-1185">Reference proteome</keyword>
<feature type="compositionally biased region" description="Low complexity" evidence="1">
    <location>
        <begin position="518"/>
        <end position="537"/>
    </location>
</feature>
<feature type="compositionally biased region" description="Polar residues" evidence="1">
    <location>
        <begin position="559"/>
        <end position="573"/>
    </location>
</feature>